<evidence type="ECO:0000259" key="5">
    <source>
        <dbReference type="SMART" id="SM00849"/>
    </source>
</evidence>
<dbReference type="GO" id="GO:0046872">
    <property type="term" value="F:metal ion binding"/>
    <property type="evidence" value="ECO:0007669"/>
    <property type="project" value="UniProtKB-KW"/>
</dbReference>
<reference evidence="6 7" key="1">
    <citation type="submission" date="2024-01" db="EMBL/GenBank/DDBJ databases">
        <title>A draft genome for a cacao thread blight-causing isolate of Paramarasmius palmivorus.</title>
        <authorList>
            <person name="Baruah I.K."/>
            <person name="Bukari Y."/>
            <person name="Amoako-Attah I."/>
            <person name="Meinhardt L.W."/>
            <person name="Bailey B.A."/>
            <person name="Cohen S.P."/>
        </authorList>
    </citation>
    <scope>NUCLEOTIDE SEQUENCE [LARGE SCALE GENOMIC DNA]</scope>
    <source>
        <strain evidence="6 7">GH-12</strain>
    </source>
</reference>
<dbReference type="PANTHER" id="PTHR42978">
    <property type="entry name" value="QUORUM-QUENCHING LACTONASE YTNP-RELATED-RELATED"/>
    <property type="match status" value="1"/>
</dbReference>
<keyword evidence="4" id="KW-0862">Zinc</keyword>
<protein>
    <recommendedName>
        <fullName evidence="5">Metallo-beta-lactamase domain-containing protein</fullName>
    </recommendedName>
</protein>
<dbReference type="InterPro" id="IPR036866">
    <property type="entry name" value="RibonucZ/Hydroxyglut_hydro"/>
</dbReference>
<dbReference type="AlphaFoldDB" id="A0AAW0BL41"/>
<dbReference type="SUPFAM" id="SSF56281">
    <property type="entry name" value="Metallo-hydrolase/oxidoreductase"/>
    <property type="match status" value="1"/>
</dbReference>
<evidence type="ECO:0000256" key="2">
    <source>
        <dbReference type="ARBA" id="ARBA00022723"/>
    </source>
</evidence>
<proteinExistence type="inferred from homology"/>
<feature type="domain" description="Metallo-beta-lactamase" evidence="5">
    <location>
        <begin position="45"/>
        <end position="258"/>
    </location>
</feature>
<dbReference type="SMART" id="SM00849">
    <property type="entry name" value="Lactamase_B"/>
    <property type="match status" value="1"/>
</dbReference>
<dbReference type="Gene3D" id="3.60.15.10">
    <property type="entry name" value="Ribonuclease Z/Hydroxyacylglutathione hydrolase-like"/>
    <property type="match status" value="1"/>
</dbReference>
<dbReference type="InterPro" id="IPR051013">
    <property type="entry name" value="MBL_superfamily_lactonases"/>
</dbReference>
<gene>
    <name evidence="6" type="ORF">VNI00_015594</name>
</gene>
<sequence>MSTSIPPSSSTVTVRMINVSSKDAFVPAAFLLEPVLPGRENLPVPTFAFLIEHGERRIMFDLGIRKDLDKLPPAQLASLSALPEFNLTVERDVVEQLTDEGIQPSDIDTVIWSHTHLDHIGDMSKFPPTTTLVIGPGSDRASYPTMPKAMLLDSDFAGHEIHELSFSDASIVIGGLPALDFFGDGSFYVVDMPGHCPGHIVGLARVTPTTFILLGGDTCHHPGEMRPNPLVHKTFPCPEHILASTRQTVSTKYFSTGGSQFDLAKRTTPLLSVPSGQSFYTDRETSIQSIKVLSELDADPNIFVAIAHDITLLGIVDLFPATLDAWKEKGWKEQVMWKFLEEDSLAFRFN</sequence>
<dbReference type="EMBL" id="JAYKXP010000103">
    <property type="protein sequence ID" value="KAK7026514.1"/>
    <property type="molecule type" value="Genomic_DNA"/>
</dbReference>
<dbReference type="Pfam" id="PF00753">
    <property type="entry name" value="Lactamase_B"/>
    <property type="match status" value="1"/>
</dbReference>
<accession>A0AAW0BL41</accession>
<evidence type="ECO:0000256" key="4">
    <source>
        <dbReference type="ARBA" id="ARBA00022833"/>
    </source>
</evidence>
<keyword evidence="2" id="KW-0479">Metal-binding</keyword>
<dbReference type="GO" id="GO:0016787">
    <property type="term" value="F:hydrolase activity"/>
    <property type="evidence" value="ECO:0007669"/>
    <property type="project" value="UniProtKB-KW"/>
</dbReference>
<name>A0AAW0BL41_9AGAR</name>
<dbReference type="InterPro" id="IPR001279">
    <property type="entry name" value="Metallo-B-lactamas"/>
</dbReference>
<evidence type="ECO:0000313" key="6">
    <source>
        <dbReference type="EMBL" id="KAK7026514.1"/>
    </source>
</evidence>
<organism evidence="6 7">
    <name type="scientific">Paramarasmius palmivorus</name>
    <dbReference type="NCBI Taxonomy" id="297713"/>
    <lineage>
        <taxon>Eukaryota</taxon>
        <taxon>Fungi</taxon>
        <taxon>Dikarya</taxon>
        <taxon>Basidiomycota</taxon>
        <taxon>Agaricomycotina</taxon>
        <taxon>Agaricomycetes</taxon>
        <taxon>Agaricomycetidae</taxon>
        <taxon>Agaricales</taxon>
        <taxon>Marasmiineae</taxon>
        <taxon>Marasmiaceae</taxon>
        <taxon>Paramarasmius</taxon>
    </lineage>
</organism>
<dbReference type="CDD" id="cd07730">
    <property type="entry name" value="metallo-hydrolase-like_MBL-fold"/>
    <property type="match status" value="1"/>
</dbReference>
<evidence type="ECO:0000256" key="1">
    <source>
        <dbReference type="ARBA" id="ARBA00007749"/>
    </source>
</evidence>
<keyword evidence="3" id="KW-0378">Hydrolase</keyword>
<comment type="similarity">
    <text evidence="1">Belongs to the metallo-beta-lactamase superfamily.</text>
</comment>
<dbReference type="PANTHER" id="PTHR42978:SF5">
    <property type="entry name" value="METALLO-BETA-LACTAMASE DOMAIN-CONTAINING PROTEIN"/>
    <property type="match status" value="1"/>
</dbReference>
<comment type="caution">
    <text evidence="6">The sequence shown here is derived from an EMBL/GenBank/DDBJ whole genome shotgun (WGS) entry which is preliminary data.</text>
</comment>
<keyword evidence="7" id="KW-1185">Reference proteome</keyword>
<evidence type="ECO:0000256" key="3">
    <source>
        <dbReference type="ARBA" id="ARBA00022801"/>
    </source>
</evidence>
<dbReference type="Proteomes" id="UP001383192">
    <property type="component" value="Unassembled WGS sequence"/>
</dbReference>
<evidence type="ECO:0000313" key="7">
    <source>
        <dbReference type="Proteomes" id="UP001383192"/>
    </source>
</evidence>